<comment type="caution">
    <text evidence="3">The sequence shown here is derived from an EMBL/GenBank/DDBJ whole genome shotgun (WGS) entry which is preliminary data.</text>
</comment>
<evidence type="ECO:0000313" key="4">
    <source>
        <dbReference type="Proteomes" id="UP001365405"/>
    </source>
</evidence>
<evidence type="ECO:0000259" key="2">
    <source>
        <dbReference type="PROSITE" id="PS00662"/>
    </source>
</evidence>
<dbReference type="Gene3D" id="3.30.450.90">
    <property type="match status" value="1"/>
</dbReference>
<evidence type="ECO:0000313" key="3">
    <source>
        <dbReference type="EMBL" id="MEK8052074.1"/>
    </source>
</evidence>
<organism evidence="3 4">
    <name type="scientific">Pseudaquabacterium inlustre</name>
    <dbReference type="NCBI Taxonomy" id="2984192"/>
    <lineage>
        <taxon>Bacteria</taxon>
        <taxon>Pseudomonadati</taxon>
        <taxon>Pseudomonadota</taxon>
        <taxon>Betaproteobacteria</taxon>
        <taxon>Burkholderiales</taxon>
        <taxon>Sphaerotilaceae</taxon>
        <taxon>Pseudaquabacterium</taxon>
    </lineage>
</organism>
<dbReference type="InterPro" id="IPR027417">
    <property type="entry name" value="P-loop_NTPase"/>
</dbReference>
<dbReference type="RefSeq" id="WP_341411791.1">
    <property type="nucleotide sequence ID" value="NZ_JBBUTH010000009.1"/>
</dbReference>
<dbReference type="PANTHER" id="PTHR30486">
    <property type="entry name" value="TWITCHING MOTILITY PROTEIN PILT"/>
    <property type="match status" value="1"/>
</dbReference>
<comment type="similarity">
    <text evidence="1">Belongs to the GSP E family.</text>
</comment>
<proteinExistence type="inferred from homology"/>
<dbReference type="SUPFAM" id="SSF52540">
    <property type="entry name" value="P-loop containing nucleoside triphosphate hydrolases"/>
    <property type="match status" value="1"/>
</dbReference>
<dbReference type="CDD" id="cd01131">
    <property type="entry name" value="PilT"/>
    <property type="match status" value="1"/>
</dbReference>
<dbReference type="Gene3D" id="3.40.50.300">
    <property type="entry name" value="P-loop containing nucleotide triphosphate hydrolases"/>
    <property type="match status" value="1"/>
</dbReference>
<accession>A0ABU9CJQ0</accession>
<sequence length="405" mass="44451">MSSRMERILRLMAERQASDVYLSANMPILIKIHGQMLQLSDQVLTPSQPRQLLAEILTPQQLEDLDDTGELNLAVALDRVGSFRLSAFKQRGSVAGVVRHIPHDIPPLETLHLPHKLGELVLEKRGLILMVGATGSGKSTTLASMLELRNRTAPGHILTIEDPIEFLFQSKKCVVNQREVGRDTESIQVALRNALRQSPDCIMIGEIRDRETMTGALSYALSGHLVLASMHANNSYHALGRILSFYTPETRPVLLGDLASGLRAIVSQRLLRANGGGRVPAVEMLFNSNLVAELIEKGDFAGIKEAMERSVAEGSRTFEEDIARLITDGTVTRDEGLANADSTTDLLWRLQNQTTSASRTPPRRDEPDDAQFTDFTVDIVPEGALSQRMAGMPGGPPVQFPPVTR</sequence>
<gene>
    <name evidence="3" type="ORF">AACH10_17615</name>
</gene>
<dbReference type="InterPro" id="IPR001482">
    <property type="entry name" value="T2SS/T4SS_dom"/>
</dbReference>
<dbReference type="InterPro" id="IPR006321">
    <property type="entry name" value="PilT/PilU"/>
</dbReference>
<protein>
    <submittedName>
        <fullName evidence="3">PilT/PilU family type 4a pilus ATPase</fullName>
    </submittedName>
</protein>
<feature type="domain" description="Bacterial type II secretion system protein E" evidence="2">
    <location>
        <begin position="195"/>
        <end position="209"/>
    </location>
</feature>
<dbReference type="PROSITE" id="PS00662">
    <property type="entry name" value="T2SP_E"/>
    <property type="match status" value="1"/>
</dbReference>
<name>A0ABU9CJQ0_9BURK</name>
<dbReference type="NCBIfam" id="TIGR01420">
    <property type="entry name" value="pilT_fam"/>
    <property type="match status" value="1"/>
</dbReference>
<evidence type="ECO:0000256" key="1">
    <source>
        <dbReference type="ARBA" id="ARBA00006611"/>
    </source>
</evidence>
<keyword evidence="4" id="KW-1185">Reference proteome</keyword>
<dbReference type="InterPro" id="IPR050921">
    <property type="entry name" value="T4SS_GSP_E_ATPase"/>
</dbReference>
<dbReference type="EMBL" id="JBBUTH010000009">
    <property type="protein sequence ID" value="MEK8052074.1"/>
    <property type="molecule type" value="Genomic_DNA"/>
</dbReference>
<dbReference type="PANTHER" id="PTHR30486:SF12">
    <property type="entry name" value="TYPE IV PILUS ATPASE PILU"/>
    <property type="match status" value="1"/>
</dbReference>
<dbReference type="Pfam" id="PF00437">
    <property type="entry name" value="T2SSE"/>
    <property type="match status" value="1"/>
</dbReference>
<reference evidence="3 4" key="1">
    <citation type="submission" date="2024-04" db="EMBL/GenBank/DDBJ databases">
        <title>Novel species of the genus Ideonella isolated from streams.</title>
        <authorList>
            <person name="Lu H."/>
        </authorList>
    </citation>
    <scope>NUCLEOTIDE SEQUENCE [LARGE SCALE GENOMIC DNA]</scope>
    <source>
        <strain evidence="3 4">DXS22W</strain>
    </source>
</reference>
<dbReference type="Proteomes" id="UP001365405">
    <property type="component" value="Unassembled WGS sequence"/>
</dbReference>